<dbReference type="InterPro" id="IPR052357">
    <property type="entry name" value="Orn_Lys_Arg_decarboxylase-I"/>
</dbReference>
<dbReference type="PANTHER" id="PTHR43277">
    <property type="entry name" value="ARGININE DECARBOXYLASE"/>
    <property type="match status" value="1"/>
</dbReference>
<keyword evidence="9" id="KW-1185">Reference proteome</keyword>
<dbReference type="RefSeq" id="WP_073340698.1">
    <property type="nucleotide sequence ID" value="NZ_FQXM01000034.1"/>
</dbReference>
<evidence type="ECO:0000256" key="1">
    <source>
        <dbReference type="ARBA" id="ARBA00001933"/>
    </source>
</evidence>
<dbReference type="CDD" id="cd00615">
    <property type="entry name" value="Orn_deC_like"/>
    <property type="match status" value="1"/>
</dbReference>
<dbReference type="SUPFAM" id="SSF53383">
    <property type="entry name" value="PLP-dependent transferases"/>
    <property type="match status" value="1"/>
</dbReference>
<dbReference type="AlphaFoldDB" id="A0A1M5XRI4"/>
<gene>
    <name evidence="8" type="ORF">SAMN02745207_03871</name>
</gene>
<evidence type="ECO:0000256" key="4">
    <source>
        <dbReference type="ARBA" id="ARBA00022898"/>
    </source>
</evidence>
<dbReference type="InterPro" id="IPR015424">
    <property type="entry name" value="PyrdxlP-dep_Trfase"/>
</dbReference>
<dbReference type="InterPro" id="IPR015421">
    <property type="entry name" value="PyrdxlP-dep_Trfase_major"/>
</dbReference>
<evidence type="ECO:0000256" key="5">
    <source>
        <dbReference type="ARBA" id="ARBA00023239"/>
    </source>
</evidence>
<dbReference type="InterPro" id="IPR000310">
    <property type="entry name" value="Orn/Lys/Arg_deCO2ase_major_dom"/>
</dbReference>
<evidence type="ECO:0000259" key="6">
    <source>
        <dbReference type="Pfam" id="PF01276"/>
    </source>
</evidence>
<dbReference type="OrthoDB" id="9815233at2"/>
<organism evidence="8 9">
    <name type="scientific">Clostridium grantii DSM 8605</name>
    <dbReference type="NCBI Taxonomy" id="1121316"/>
    <lineage>
        <taxon>Bacteria</taxon>
        <taxon>Bacillati</taxon>
        <taxon>Bacillota</taxon>
        <taxon>Clostridia</taxon>
        <taxon>Eubacteriales</taxon>
        <taxon>Clostridiaceae</taxon>
        <taxon>Clostridium</taxon>
    </lineage>
</organism>
<evidence type="ECO:0000313" key="9">
    <source>
        <dbReference type="Proteomes" id="UP000184447"/>
    </source>
</evidence>
<evidence type="ECO:0000256" key="2">
    <source>
        <dbReference type="ARBA" id="ARBA00010671"/>
    </source>
</evidence>
<feature type="domain" description="Orn/Lys/Arg decarboxylase C-terminal" evidence="7">
    <location>
        <begin position="404"/>
        <end position="454"/>
    </location>
</feature>
<dbReference type="Pfam" id="PF03711">
    <property type="entry name" value="OKR_DC_1_C"/>
    <property type="match status" value="1"/>
</dbReference>
<keyword evidence="5" id="KW-0456">Lyase</keyword>
<protein>
    <submittedName>
        <fullName evidence="8">Arginine/lysine/ornithine decarboxylase</fullName>
    </submittedName>
</protein>
<comment type="cofactor">
    <cofactor evidence="1">
        <name>pyridoxal 5'-phosphate</name>
        <dbReference type="ChEBI" id="CHEBI:597326"/>
    </cofactor>
</comment>
<dbReference type="InterPro" id="IPR036633">
    <property type="entry name" value="Prn/Lys/Arg_de-COase_C_sf"/>
</dbReference>
<dbReference type="EMBL" id="FQXM01000034">
    <property type="protein sequence ID" value="SHI02272.1"/>
    <property type="molecule type" value="Genomic_DNA"/>
</dbReference>
<sequence>MSRLPLLKGVLDYINENNISFSMPGHKNGDGFIRTDEGKKLYDNIIKMDITEVEGVDNLHKPEGIIKESLNLLKEYYGSKKAYFLVNGSTSGNLAMIFSCFQEGDKVLVERNCHRSIMNGIITRKLKPVYINNKIDKKYNAPLSIDEEYFFDTIKENYDAKGIIITYPNYYGICLDLKKIIKEAHKANMYVLVDSAHGAHFGVCEELPESAVKSGADMVVMSSHKTLPSFTQTAYLHINNSDLIDKSDFYVSAFTSTSPSYMLMCSMEYTRYYLQYFGRTDYKKLINTAEIYRKKINTIEGIHILALESLDNSIHDMDKSRYIINIKEGYSAEGVMSYLRKNGIQSEMNDTNNIILILSPFNKESDFKLLYNKLKECNLENYKEEKIVLLNADSPSIKLWPYEVIERRKIIIELDKSEGSISAEAIVPYPPGVPIIMPGEIISKNIIKMIQYYLKNNKSILGLIKDKDKYFIKIV</sequence>
<keyword evidence="4" id="KW-0663">Pyridoxal phosphate</keyword>
<dbReference type="GO" id="GO:0016831">
    <property type="term" value="F:carboxy-lyase activity"/>
    <property type="evidence" value="ECO:0007669"/>
    <property type="project" value="UniProtKB-KW"/>
</dbReference>
<comment type="similarity">
    <text evidence="2">Belongs to the Orn/Lys/Arg decarboxylase class-I family.</text>
</comment>
<dbReference type="STRING" id="1121316.SAMN02745207_03871"/>
<evidence type="ECO:0000259" key="7">
    <source>
        <dbReference type="Pfam" id="PF03711"/>
    </source>
</evidence>
<dbReference type="PANTHER" id="PTHR43277:SF4">
    <property type="entry name" value="ARGININE DECARBOXYLASE"/>
    <property type="match status" value="1"/>
</dbReference>
<name>A0A1M5XRI4_9CLOT</name>
<accession>A0A1M5XRI4</accession>
<proteinExistence type="inferred from homology"/>
<feature type="domain" description="Orn/Lys/Arg decarboxylases family 1 pyridoxal-P attachment site" evidence="6">
    <location>
        <begin position="5"/>
        <end position="311"/>
    </location>
</feature>
<dbReference type="Gene3D" id="3.90.105.10">
    <property type="entry name" value="Molybdopterin biosynthesis moea protein, domain 2"/>
    <property type="match status" value="1"/>
</dbReference>
<reference evidence="8 9" key="1">
    <citation type="submission" date="2016-11" db="EMBL/GenBank/DDBJ databases">
        <authorList>
            <person name="Jaros S."/>
            <person name="Januszkiewicz K."/>
            <person name="Wedrychowicz H."/>
        </authorList>
    </citation>
    <scope>NUCLEOTIDE SEQUENCE [LARGE SCALE GENOMIC DNA]</scope>
    <source>
        <strain evidence="8 9">DSM 8605</strain>
    </source>
</reference>
<dbReference type="SUPFAM" id="SSF55904">
    <property type="entry name" value="Ornithine decarboxylase C-terminal domain"/>
    <property type="match status" value="1"/>
</dbReference>
<dbReference type="InterPro" id="IPR008286">
    <property type="entry name" value="Prn/Lys/Arg_de-COase_C"/>
</dbReference>
<dbReference type="Proteomes" id="UP000184447">
    <property type="component" value="Unassembled WGS sequence"/>
</dbReference>
<dbReference type="Pfam" id="PF01276">
    <property type="entry name" value="OKR_DC_1"/>
    <property type="match status" value="1"/>
</dbReference>
<evidence type="ECO:0000256" key="3">
    <source>
        <dbReference type="ARBA" id="ARBA00022793"/>
    </source>
</evidence>
<dbReference type="Gene3D" id="3.40.640.10">
    <property type="entry name" value="Type I PLP-dependent aspartate aminotransferase-like (Major domain)"/>
    <property type="match status" value="1"/>
</dbReference>
<keyword evidence="3" id="KW-0210">Decarboxylase</keyword>
<evidence type="ECO:0000313" key="8">
    <source>
        <dbReference type="EMBL" id="SHI02272.1"/>
    </source>
</evidence>